<evidence type="ECO:0000259" key="10">
    <source>
        <dbReference type="PROSITE" id="PS50122"/>
    </source>
</evidence>
<evidence type="ECO:0000256" key="8">
    <source>
        <dbReference type="SAM" id="MobiDB-lite"/>
    </source>
</evidence>
<dbReference type="CDD" id="cd17541">
    <property type="entry name" value="REC_CheB-like"/>
    <property type="match status" value="1"/>
</dbReference>
<proteinExistence type="inferred from homology"/>
<comment type="subcellular location">
    <subcellularLocation>
        <location evidence="5">Cytoplasm</location>
    </subcellularLocation>
</comment>
<dbReference type="EMBL" id="CP030032">
    <property type="protein sequence ID" value="AWV91269.1"/>
    <property type="molecule type" value="Genomic_DNA"/>
</dbReference>
<evidence type="ECO:0000259" key="9">
    <source>
        <dbReference type="PROSITE" id="PS50110"/>
    </source>
</evidence>
<feature type="domain" description="CheB-type methylesterase" evidence="10">
    <location>
        <begin position="189"/>
        <end position="379"/>
    </location>
</feature>
<feature type="active site" evidence="5 6">
    <location>
        <position position="201"/>
    </location>
</feature>
<evidence type="ECO:0000256" key="5">
    <source>
        <dbReference type="HAMAP-Rule" id="MF_00099"/>
    </source>
</evidence>
<comment type="function">
    <text evidence="5">Involved in chemotaxis. Part of a chemotaxis signal transduction system that modulates chemotaxis in response to various stimuli. Catalyzes the demethylation of specific methylglutamate residues introduced into the chemoreceptors (methyl-accepting chemotaxis proteins or MCP) by CheR. Also mediates the irreversible deamidation of specific glutamine residues to glutamic acid.</text>
</comment>
<feature type="active site" evidence="5 6">
    <location>
        <position position="228"/>
    </location>
</feature>
<dbReference type="GO" id="GO:0000156">
    <property type="term" value="F:phosphorelay response regulator activity"/>
    <property type="evidence" value="ECO:0007669"/>
    <property type="project" value="InterPro"/>
</dbReference>
<evidence type="ECO:0000313" key="12">
    <source>
        <dbReference type="Proteomes" id="UP000249799"/>
    </source>
</evidence>
<dbReference type="Gene3D" id="3.40.50.180">
    <property type="entry name" value="Methylesterase CheB, C-terminal domain"/>
    <property type="match status" value="1"/>
</dbReference>
<feature type="active site" evidence="5 6">
    <location>
        <position position="321"/>
    </location>
</feature>
<feature type="domain" description="Response regulatory" evidence="9">
    <location>
        <begin position="23"/>
        <end position="141"/>
    </location>
</feature>
<dbReference type="HAMAP" id="MF_00099">
    <property type="entry name" value="CheB_chemtxs"/>
    <property type="match status" value="1"/>
</dbReference>
<dbReference type="PIRSF" id="PIRSF000876">
    <property type="entry name" value="RR_chemtxs_CheB"/>
    <property type="match status" value="1"/>
</dbReference>
<dbReference type="GO" id="GO:0005737">
    <property type="term" value="C:cytoplasm"/>
    <property type="evidence" value="ECO:0007669"/>
    <property type="project" value="UniProtKB-SubCell"/>
</dbReference>
<dbReference type="PANTHER" id="PTHR42872:SF6">
    <property type="entry name" value="PROTEIN-GLUTAMATE METHYLESTERASE_PROTEIN-GLUTAMINE GLUTAMINASE"/>
    <property type="match status" value="1"/>
</dbReference>
<keyword evidence="3 5" id="KW-0378">Hydrolase</keyword>
<dbReference type="SUPFAM" id="SSF52172">
    <property type="entry name" value="CheY-like"/>
    <property type="match status" value="1"/>
</dbReference>
<dbReference type="GO" id="GO:0008984">
    <property type="term" value="F:protein-glutamate methylesterase activity"/>
    <property type="evidence" value="ECO:0007669"/>
    <property type="project" value="UniProtKB-UniRule"/>
</dbReference>
<dbReference type="InterPro" id="IPR011006">
    <property type="entry name" value="CheY-like_superfamily"/>
</dbReference>
<feature type="region of interest" description="Disordered" evidence="8">
    <location>
        <begin position="161"/>
        <end position="199"/>
    </location>
</feature>
<dbReference type="InterPro" id="IPR000673">
    <property type="entry name" value="Sig_transdc_resp-reg_Me-estase"/>
</dbReference>
<evidence type="ECO:0000256" key="7">
    <source>
        <dbReference type="PROSITE-ProRule" id="PRU00169"/>
    </source>
</evidence>
<dbReference type="NCBIfam" id="NF001965">
    <property type="entry name" value="PRK00742.1"/>
    <property type="match status" value="1"/>
</dbReference>
<dbReference type="CDD" id="cd16432">
    <property type="entry name" value="CheB_Rec"/>
    <property type="match status" value="1"/>
</dbReference>
<evidence type="ECO:0000313" key="11">
    <source>
        <dbReference type="EMBL" id="AWV91269.1"/>
    </source>
</evidence>
<comment type="catalytic activity">
    <reaction evidence="4 5">
        <text>[protein]-L-glutamate 5-O-methyl ester + H2O = L-glutamyl-[protein] + methanol + H(+)</text>
        <dbReference type="Rhea" id="RHEA:23236"/>
        <dbReference type="Rhea" id="RHEA-COMP:10208"/>
        <dbReference type="Rhea" id="RHEA-COMP:10311"/>
        <dbReference type="ChEBI" id="CHEBI:15377"/>
        <dbReference type="ChEBI" id="CHEBI:15378"/>
        <dbReference type="ChEBI" id="CHEBI:17790"/>
        <dbReference type="ChEBI" id="CHEBI:29973"/>
        <dbReference type="ChEBI" id="CHEBI:82795"/>
        <dbReference type="EC" id="3.1.1.61"/>
    </reaction>
</comment>
<evidence type="ECO:0000256" key="2">
    <source>
        <dbReference type="ARBA" id="ARBA00022500"/>
    </source>
</evidence>
<dbReference type="Pfam" id="PF01339">
    <property type="entry name" value="CheB_methylest"/>
    <property type="match status" value="1"/>
</dbReference>
<dbReference type="KEGG" id="bsed:DN745_18820"/>
<evidence type="ECO:0000256" key="6">
    <source>
        <dbReference type="PROSITE-ProRule" id="PRU00050"/>
    </source>
</evidence>
<comment type="catalytic activity">
    <reaction evidence="5">
        <text>L-glutaminyl-[protein] + H2O = L-glutamyl-[protein] + NH4(+)</text>
        <dbReference type="Rhea" id="RHEA:16441"/>
        <dbReference type="Rhea" id="RHEA-COMP:10207"/>
        <dbReference type="Rhea" id="RHEA-COMP:10208"/>
        <dbReference type="ChEBI" id="CHEBI:15377"/>
        <dbReference type="ChEBI" id="CHEBI:28938"/>
        <dbReference type="ChEBI" id="CHEBI:29973"/>
        <dbReference type="ChEBI" id="CHEBI:30011"/>
        <dbReference type="EC" id="3.5.1.44"/>
    </reaction>
</comment>
<dbReference type="PROSITE" id="PS50110">
    <property type="entry name" value="RESPONSE_REGULATORY"/>
    <property type="match status" value="1"/>
</dbReference>
<keyword evidence="5 7" id="KW-0597">Phosphoprotein</keyword>
<dbReference type="GO" id="GO:0050568">
    <property type="term" value="F:protein-glutamine glutaminase activity"/>
    <property type="evidence" value="ECO:0007669"/>
    <property type="project" value="UniProtKB-UniRule"/>
</dbReference>
<evidence type="ECO:0000256" key="1">
    <source>
        <dbReference type="ARBA" id="ARBA00022490"/>
    </source>
</evidence>
<dbReference type="Proteomes" id="UP000249799">
    <property type="component" value="Chromosome"/>
</dbReference>
<dbReference type="PROSITE" id="PS50122">
    <property type="entry name" value="CHEB"/>
    <property type="match status" value="1"/>
</dbReference>
<dbReference type="EC" id="3.1.1.61" evidence="5"/>
<dbReference type="OrthoDB" id="9793421at2"/>
<dbReference type="PANTHER" id="PTHR42872">
    <property type="entry name" value="PROTEIN-GLUTAMATE METHYLESTERASE/PROTEIN-GLUTAMINE GLUTAMINASE"/>
    <property type="match status" value="1"/>
</dbReference>
<organism evidence="11 12">
    <name type="scientific">Bradymonas sediminis</name>
    <dbReference type="NCBI Taxonomy" id="1548548"/>
    <lineage>
        <taxon>Bacteria</taxon>
        <taxon>Deltaproteobacteria</taxon>
        <taxon>Bradymonadales</taxon>
        <taxon>Bradymonadaceae</taxon>
        <taxon>Bradymonas</taxon>
    </lineage>
</organism>
<dbReference type="Gene3D" id="3.40.50.2300">
    <property type="match status" value="1"/>
</dbReference>
<dbReference type="InterPro" id="IPR001789">
    <property type="entry name" value="Sig_transdc_resp-reg_receiver"/>
</dbReference>
<dbReference type="Pfam" id="PF00072">
    <property type="entry name" value="Response_reg"/>
    <property type="match status" value="1"/>
</dbReference>
<keyword evidence="1 5" id="KW-0963">Cytoplasm</keyword>
<comment type="PTM">
    <text evidence="5">Phosphorylated by CheA. Phosphorylation of the N-terminal regulatory domain activates the methylesterase activity.</text>
</comment>
<dbReference type="SUPFAM" id="SSF52738">
    <property type="entry name" value="Methylesterase CheB, C-terminal domain"/>
    <property type="match status" value="1"/>
</dbReference>
<keyword evidence="12" id="KW-1185">Reference proteome</keyword>
<dbReference type="AlphaFoldDB" id="A0A2Z4FQL4"/>
<comment type="domain">
    <text evidence="5">Contains a C-terminal catalytic domain, and an N-terminal region which modulates catalytic activity.</text>
</comment>
<dbReference type="GO" id="GO:0006935">
    <property type="term" value="P:chemotaxis"/>
    <property type="evidence" value="ECO:0007669"/>
    <property type="project" value="UniProtKB-UniRule"/>
</dbReference>
<dbReference type="InterPro" id="IPR035909">
    <property type="entry name" value="CheB_C"/>
</dbReference>
<protein>
    <recommendedName>
        <fullName evidence="5">Protein-glutamate methylesterase/protein-glutamine glutaminase</fullName>
        <ecNumber evidence="5">3.1.1.61</ecNumber>
        <ecNumber evidence="5">3.5.1.44</ecNumber>
    </recommendedName>
</protein>
<dbReference type="EC" id="3.5.1.44" evidence="5"/>
<dbReference type="InterPro" id="IPR008248">
    <property type="entry name" value="CheB-like"/>
</dbReference>
<keyword evidence="2 5" id="KW-0145">Chemotaxis</keyword>
<accession>A0A2Z4FQL4</accession>
<feature type="modified residue" description="4-aspartylphosphate" evidence="5 7">
    <location>
        <position position="74"/>
    </location>
</feature>
<evidence type="ECO:0000256" key="4">
    <source>
        <dbReference type="ARBA" id="ARBA00048267"/>
    </source>
</evidence>
<comment type="similarity">
    <text evidence="5">Belongs to the CheB family.</text>
</comment>
<evidence type="ECO:0000256" key="3">
    <source>
        <dbReference type="ARBA" id="ARBA00022801"/>
    </source>
</evidence>
<reference evidence="11 12" key="1">
    <citation type="submission" date="2018-06" db="EMBL/GenBank/DDBJ databases">
        <title>Lujinxingia sediminis gen. nov. sp. nov., a new facultative anaerobic member of the class Deltaproteobacteria, and proposal of Lujinxingaceae fam. nov.</title>
        <authorList>
            <person name="Guo L.-Y."/>
            <person name="Li C.-M."/>
            <person name="Wang S."/>
            <person name="Du Z.-J."/>
        </authorList>
    </citation>
    <scope>NUCLEOTIDE SEQUENCE [LARGE SCALE GENOMIC DNA]</scope>
    <source>
        <strain evidence="11 12">FA350</strain>
    </source>
</reference>
<name>A0A2Z4FQL4_9DELT</name>
<dbReference type="SMART" id="SM00448">
    <property type="entry name" value="REC"/>
    <property type="match status" value="1"/>
</dbReference>
<sequence length="392" mass="41863">MPKGKVRTPISDIILESFLGRIRILIAEDSSLFITVLSELIESEPDMELVGLATNGAKAVELCEQLKPDLILMDIHMPVMDGLTATGRIMATCPTPILVVTADPHRGGVDLSFKALSAGALDLVSKPGEVPMREAERFGFLRKMRLLAGIPVVRHVRDRLPDSSASKATNAAKIEDNRPARKTPAPTKPKESPPILGIVASTGGPRALGEFLGALPADFGAPILLVQHITRGFAVHLTRWLDANSQVNVVLAKNGQRIRPGTVYVAPTELQMELSSTGALKVYDGPAVAGYRPSGDVLLRSLARHAAPRAIGLVLSGMGQDGAFGMAALYRSGAVTLVQDEASSVVYSMPSAALERGVVSEIVELPHMATRVQEIVGTFFENTQSKSHHARK</sequence>
<gene>
    <name evidence="5" type="primary">cheB</name>
    <name evidence="11" type="ORF">DN745_18820</name>
</gene>